<dbReference type="Proteomes" id="UP001159363">
    <property type="component" value="Chromosome 16"/>
</dbReference>
<feature type="region of interest" description="Disordered" evidence="1">
    <location>
        <begin position="708"/>
        <end position="750"/>
    </location>
</feature>
<proteinExistence type="predicted"/>
<sequence>MGAAGCGNVAELSSTAHGLMKKAAGDRDGGDVTATIELSIRHVGGTGARTRDPPTTGLSDMDNLNCRRNDTFLVTVEKKASCRLGIVRARNPNWRFLWTTLGAPGTCAKRFEKANLTLRPAKCSFEYQEVYAVHGKIVEDTACKTFVTPQRGRPRASDITYLHSQNGVELHSAIILEQASVPHCLLLRCGHASFLTGLRLIGVHTCEVFIYWPRDTQGVYTHASLTAVTQTYCEEVELCLGRHHGQAVSLLVSYPDGSLRIFACGNRAGRCRWSVGFLGDLLFNPPFHSGAAPYSPTSPSSALKTPMLRAVQISSTNLTWQRRRAGETGDPRENPPISGIIRHDSHMRISEGDSSGNRTRFTVLEGDTLEKYFGEKSLPLQAHVLMGTLSDIRPAKLATVDVPKVMRERFPADTCVKVDQYLNSLDCNRLTFTTQLAAFTIIHLAHLHGVQLMRREGRFGTIASSDSLEFGGLCDLEREVCEDKGYDEPGERRVAASAKSATASIATVKSEILTGRTSVLDLFFAAARLNINRPRQENPLPHKRQFRFLFQAGFNVIPQIINLNSAARCSSTLIFARGNHAGRCMPLVGGFSRGSPVSIRSCIPVLLHILLPSPSSALKTSMLRAAQISSLTISCDISQHFEHYTRPDQLGVATPQRSNSQSDTRQFPQHRGAKQRLSSLTSKEPPTHFNSVICRSGAALTQPHSAAVATDLNNPTPSQEETGDTRENPSGTIPKCEYPRSDSALRERFC</sequence>
<dbReference type="EMBL" id="JARBHB010000017">
    <property type="protein sequence ID" value="KAJ8866143.1"/>
    <property type="molecule type" value="Genomic_DNA"/>
</dbReference>
<reference evidence="2 3" key="1">
    <citation type="submission" date="2023-02" db="EMBL/GenBank/DDBJ databases">
        <title>LHISI_Scaffold_Assembly.</title>
        <authorList>
            <person name="Stuart O.P."/>
            <person name="Cleave R."/>
            <person name="Magrath M.J.L."/>
            <person name="Mikheyev A.S."/>
        </authorList>
    </citation>
    <scope>NUCLEOTIDE SEQUENCE [LARGE SCALE GENOMIC DNA]</scope>
    <source>
        <strain evidence="2">Daus_M_001</strain>
        <tissue evidence="2">Leg muscle</tissue>
    </source>
</reference>
<comment type="caution">
    <text evidence="2">The sequence shown here is derived from an EMBL/GenBank/DDBJ whole genome shotgun (WGS) entry which is preliminary data.</text>
</comment>
<feature type="region of interest" description="Disordered" evidence="1">
    <location>
        <begin position="646"/>
        <end position="688"/>
    </location>
</feature>
<accession>A0ABQ9G459</accession>
<gene>
    <name evidence="2" type="ORF">PR048_033667</name>
</gene>
<evidence type="ECO:0000313" key="3">
    <source>
        <dbReference type="Proteomes" id="UP001159363"/>
    </source>
</evidence>
<protein>
    <submittedName>
        <fullName evidence="2">Uncharacterized protein</fullName>
    </submittedName>
</protein>
<feature type="compositionally biased region" description="Basic and acidic residues" evidence="1">
    <location>
        <begin position="737"/>
        <end position="750"/>
    </location>
</feature>
<name>A0ABQ9G459_9NEOP</name>
<keyword evidence="3" id="KW-1185">Reference proteome</keyword>
<evidence type="ECO:0000313" key="2">
    <source>
        <dbReference type="EMBL" id="KAJ8866143.1"/>
    </source>
</evidence>
<feature type="compositionally biased region" description="Polar residues" evidence="1">
    <location>
        <begin position="655"/>
        <end position="667"/>
    </location>
</feature>
<feature type="compositionally biased region" description="Polar residues" evidence="1">
    <location>
        <begin position="676"/>
        <end position="688"/>
    </location>
</feature>
<feature type="compositionally biased region" description="Polar residues" evidence="1">
    <location>
        <begin position="711"/>
        <end position="720"/>
    </location>
</feature>
<evidence type="ECO:0000256" key="1">
    <source>
        <dbReference type="SAM" id="MobiDB-lite"/>
    </source>
</evidence>
<organism evidence="2 3">
    <name type="scientific">Dryococelus australis</name>
    <dbReference type="NCBI Taxonomy" id="614101"/>
    <lineage>
        <taxon>Eukaryota</taxon>
        <taxon>Metazoa</taxon>
        <taxon>Ecdysozoa</taxon>
        <taxon>Arthropoda</taxon>
        <taxon>Hexapoda</taxon>
        <taxon>Insecta</taxon>
        <taxon>Pterygota</taxon>
        <taxon>Neoptera</taxon>
        <taxon>Polyneoptera</taxon>
        <taxon>Phasmatodea</taxon>
        <taxon>Verophasmatodea</taxon>
        <taxon>Anareolatae</taxon>
        <taxon>Phasmatidae</taxon>
        <taxon>Eurycanthinae</taxon>
        <taxon>Dryococelus</taxon>
    </lineage>
</organism>